<name>A0ACB7SCI5_HYAAI</name>
<comment type="caution">
    <text evidence="1">The sequence shown here is derived from an EMBL/GenBank/DDBJ whole genome shotgun (WGS) entry which is preliminary data.</text>
</comment>
<evidence type="ECO:0000313" key="2">
    <source>
        <dbReference type="Proteomes" id="UP000821845"/>
    </source>
</evidence>
<evidence type="ECO:0000313" key="1">
    <source>
        <dbReference type="EMBL" id="KAH6931797.1"/>
    </source>
</evidence>
<protein>
    <submittedName>
        <fullName evidence="1">Uncharacterized protein</fullName>
    </submittedName>
</protein>
<sequence>MASNDPTKPRLKLRAAEEYSPSWARSARLGLAFLLFRESIVIGTPLWPPKTAEQKIIYTSPRAINPERCTRHPAKWLGLYGFESSGTVVIGTCRVLRTTLPLFEQTLMSAPTLPQRRDASACALRSSSTGTHGWSLARPANRHTTGFARKYRRHAHPLVVILYSAARREPTFRRRGPRSVVAISEVLPSYARVTAL</sequence>
<accession>A0ACB7SCI5</accession>
<gene>
    <name evidence="1" type="ORF">HPB50_000395</name>
</gene>
<keyword evidence="2" id="KW-1185">Reference proteome</keyword>
<dbReference type="Proteomes" id="UP000821845">
    <property type="component" value="Chromosome 4"/>
</dbReference>
<proteinExistence type="predicted"/>
<dbReference type="EMBL" id="CM023484">
    <property type="protein sequence ID" value="KAH6931797.1"/>
    <property type="molecule type" value="Genomic_DNA"/>
</dbReference>
<reference evidence="1" key="1">
    <citation type="submission" date="2020-05" db="EMBL/GenBank/DDBJ databases">
        <title>Large-scale comparative analyses of tick genomes elucidate their genetic diversity and vector capacities.</title>
        <authorList>
            <person name="Jia N."/>
            <person name="Wang J."/>
            <person name="Shi W."/>
            <person name="Du L."/>
            <person name="Sun Y."/>
            <person name="Zhan W."/>
            <person name="Jiang J."/>
            <person name="Wang Q."/>
            <person name="Zhang B."/>
            <person name="Ji P."/>
            <person name="Sakyi L.B."/>
            <person name="Cui X."/>
            <person name="Yuan T."/>
            <person name="Jiang B."/>
            <person name="Yang W."/>
            <person name="Lam T.T.-Y."/>
            <person name="Chang Q."/>
            <person name="Ding S."/>
            <person name="Wang X."/>
            <person name="Zhu J."/>
            <person name="Ruan X."/>
            <person name="Zhao L."/>
            <person name="Wei J."/>
            <person name="Que T."/>
            <person name="Du C."/>
            <person name="Cheng J."/>
            <person name="Dai P."/>
            <person name="Han X."/>
            <person name="Huang E."/>
            <person name="Gao Y."/>
            <person name="Liu J."/>
            <person name="Shao H."/>
            <person name="Ye R."/>
            <person name="Li L."/>
            <person name="Wei W."/>
            <person name="Wang X."/>
            <person name="Wang C."/>
            <person name="Yang T."/>
            <person name="Huo Q."/>
            <person name="Li W."/>
            <person name="Guo W."/>
            <person name="Chen H."/>
            <person name="Zhou L."/>
            <person name="Ni X."/>
            <person name="Tian J."/>
            <person name="Zhou Y."/>
            <person name="Sheng Y."/>
            <person name="Liu T."/>
            <person name="Pan Y."/>
            <person name="Xia L."/>
            <person name="Li J."/>
            <person name="Zhao F."/>
            <person name="Cao W."/>
        </authorList>
    </citation>
    <scope>NUCLEOTIDE SEQUENCE</scope>
    <source>
        <strain evidence="1">Hyas-2018</strain>
    </source>
</reference>
<organism evidence="1 2">
    <name type="scientific">Hyalomma asiaticum</name>
    <name type="common">Tick</name>
    <dbReference type="NCBI Taxonomy" id="266040"/>
    <lineage>
        <taxon>Eukaryota</taxon>
        <taxon>Metazoa</taxon>
        <taxon>Ecdysozoa</taxon>
        <taxon>Arthropoda</taxon>
        <taxon>Chelicerata</taxon>
        <taxon>Arachnida</taxon>
        <taxon>Acari</taxon>
        <taxon>Parasitiformes</taxon>
        <taxon>Ixodida</taxon>
        <taxon>Ixodoidea</taxon>
        <taxon>Ixodidae</taxon>
        <taxon>Hyalomminae</taxon>
        <taxon>Hyalomma</taxon>
    </lineage>
</organism>